<comment type="caution">
    <text evidence="9">The sequence shown here is derived from an EMBL/GenBank/DDBJ whole genome shotgun (WGS) entry which is preliminary data.</text>
</comment>
<evidence type="ECO:0000256" key="3">
    <source>
        <dbReference type="ARBA" id="ARBA00022630"/>
    </source>
</evidence>
<sequence length="212" mass="23410">MNATTTGPRTAEELRGARLPEFDAPPGDPVRLLSAWLDRARALGVRDPGAFALATSDEHGRGSSRMVQTSRFSADGIVFATHTVGRKARDLAANPRVSGVYYWPELNQQVSVEGTVSWLPDAESEALWDARPVSTHAMSAASHQSADLEDEEALRAEAERLAARAPLPRPDTFAACEAALSAVEFWHGMPDRLYLRMRYERADTWQVRRLQP</sequence>
<dbReference type="PANTHER" id="PTHR10851:SF0">
    <property type="entry name" value="PYRIDOXINE-5'-PHOSPHATE OXIDASE"/>
    <property type="match status" value="1"/>
</dbReference>
<protein>
    <submittedName>
        <fullName evidence="9">Pyridoxal 5'-phosphate synthase</fullName>
        <ecNumber evidence="9">1.4.3.5</ecNumber>
    </submittedName>
</protein>
<comment type="similarity">
    <text evidence="2">Belongs to the pyridoxamine 5'-phosphate oxidase family.</text>
</comment>
<dbReference type="EMBL" id="JAQFWQ010000151">
    <property type="protein sequence ID" value="MDA2814895.1"/>
    <property type="molecule type" value="Genomic_DNA"/>
</dbReference>
<dbReference type="SUPFAM" id="SSF50475">
    <property type="entry name" value="FMN-binding split barrel"/>
    <property type="match status" value="1"/>
</dbReference>
<dbReference type="Pfam" id="PF01243">
    <property type="entry name" value="PNPOx_N"/>
    <property type="match status" value="1"/>
</dbReference>
<proteinExistence type="inferred from homology"/>
<keyword evidence="5 9" id="KW-0560">Oxidoreductase</keyword>
<evidence type="ECO:0000259" key="7">
    <source>
        <dbReference type="Pfam" id="PF01243"/>
    </source>
</evidence>
<keyword evidence="10" id="KW-1185">Reference proteome</keyword>
<name>A0ABT4UEV6_9ACTN</name>
<feature type="compositionally biased region" description="Basic and acidic residues" evidence="6">
    <location>
        <begin position="10"/>
        <end position="21"/>
    </location>
</feature>
<evidence type="ECO:0000256" key="5">
    <source>
        <dbReference type="ARBA" id="ARBA00023002"/>
    </source>
</evidence>
<organism evidence="9 10">
    <name type="scientific">Nocardiopsis endophytica</name>
    <dbReference type="NCBI Taxonomy" id="3018445"/>
    <lineage>
        <taxon>Bacteria</taxon>
        <taxon>Bacillati</taxon>
        <taxon>Actinomycetota</taxon>
        <taxon>Actinomycetes</taxon>
        <taxon>Streptosporangiales</taxon>
        <taxon>Nocardiopsidaceae</taxon>
        <taxon>Nocardiopsis</taxon>
    </lineage>
</organism>
<evidence type="ECO:0000259" key="8">
    <source>
        <dbReference type="Pfam" id="PF10590"/>
    </source>
</evidence>
<keyword evidence="3" id="KW-0285">Flavoprotein</keyword>
<feature type="domain" description="Pyridoxamine 5'-phosphate oxidase N-terminal" evidence="7">
    <location>
        <begin position="45"/>
        <end position="162"/>
    </location>
</feature>
<dbReference type="Pfam" id="PF10590">
    <property type="entry name" value="PNP_phzG_C"/>
    <property type="match status" value="1"/>
</dbReference>
<gene>
    <name evidence="9" type="ORF">O4J56_29890</name>
</gene>
<dbReference type="PIRSF" id="PIRSF000190">
    <property type="entry name" value="Pyd_amn-ph_oxd"/>
    <property type="match status" value="1"/>
</dbReference>
<evidence type="ECO:0000256" key="4">
    <source>
        <dbReference type="ARBA" id="ARBA00022643"/>
    </source>
</evidence>
<feature type="domain" description="Pyridoxine 5'-phosphate oxidase dimerisation C-terminal" evidence="8">
    <location>
        <begin position="182"/>
        <end position="212"/>
    </location>
</feature>
<dbReference type="GO" id="GO:0004733">
    <property type="term" value="F:pyridoxamine phosphate oxidase activity"/>
    <property type="evidence" value="ECO:0007669"/>
    <property type="project" value="UniProtKB-EC"/>
</dbReference>
<dbReference type="PANTHER" id="PTHR10851">
    <property type="entry name" value="PYRIDOXINE-5-PHOSPHATE OXIDASE"/>
    <property type="match status" value="1"/>
</dbReference>
<dbReference type="Gene3D" id="2.30.110.10">
    <property type="entry name" value="Electron Transport, Fmn-binding Protein, Chain A"/>
    <property type="match status" value="1"/>
</dbReference>
<reference evidence="9 10" key="1">
    <citation type="submission" date="2023-01" db="EMBL/GenBank/DDBJ databases">
        <title>Draft genome sequence of Nocardiopsis sp. RSe5-2 isolated from halophytes.</title>
        <authorList>
            <person name="Duangmal K."/>
            <person name="Chantavorakit T."/>
        </authorList>
    </citation>
    <scope>NUCLEOTIDE SEQUENCE [LARGE SCALE GENOMIC DNA]</scope>
    <source>
        <strain evidence="9 10">RSe5-2</strain>
    </source>
</reference>
<dbReference type="EC" id="1.4.3.5" evidence="9"/>
<evidence type="ECO:0000256" key="2">
    <source>
        <dbReference type="ARBA" id="ARBA00007301"/>
    </source>
</evidence>
<accession>A0ABT4UEV6</accession>
<dbReference type="Proteomes" id="UP001527866">
    <property type="component" value="Unassembled WGS sequence"/>
</dbReference>
<dbReference type="RefSeq" id="WP_270690442.1">
    <property type="nucleotide sequence ID" value="NZ_JAQFWQ010000151.1"/>
</dbReference>
<comment type="cofactor">
    <cofactor evidence="1">
        <name>FMN</name>
        <dbReference type="ChEBI" id="CHEBI:58210"/>
    </cofactor>
</comment>
<dbReference type="InterPro" id="IPR011576">
    <property type="entry name" value="Pyridox_Oxase_N"/>
</dbReference>
<dbReference type="NCBIfam" id="NF004231">
    <property type="entry name" value="PRK05679.1"/>
    <property type="match status" value="1"/>
</dbReference>
<keyword evidence="4" id="KW-0288">FMN</keyword>
<evidence type="ECO:0000256" key="6">
    <source>
        <dbReference type="SAM" id="MobiDB-lite"/>
    </source>
</evidence>
<evidence type="ECO:0000256" key="1">
    <source>
        <dbReference type="ARBA" id="ARBA00001917"/>
    </source>
</evidence>
<evidence type="ECO:0000313" key="10">
    <source>
        <dbReference type="Proteomes" id="UP001527866"/>
    </source>
</evidence>
<dbReference type="InterPro" id="IPR000659">
    <property type="entry name" value="Pyridox_Oxase"/>
</dbReference>
<evidence type="ECO:0000313" key="9">
    <source>
        <dbReference type="EMBL" id="MDA2814895.1"/>
    </source>
</evidence>
<feature type="region of interest" description="Disordered" evidence="6">
    <location>
        <begin position="1"/>
        <end position="23"/>
    </location>
</feature>
<dbReference type="InterPro" id="IPR019576">
    <property type="entry name" value="Pyridoxamine_oxidase_dimer_C"/>
</dbReference>
<dbReference type="InterPro" id="IPR012349">
    <property type="entry name" value="Split_barrel_FMN-bd"/>
</dbReference>